<dbReference type="EMBL" id="CAJVPV010000120">
    <property type="protein sequence ID" value="CAG8443716.1"/>
    <property type="molecule type" value="Genomic_DNA"/>
</dbReference>
<dbReference type="AlphaFoldDB" id="A0A9N8V9Z3"/>
<organism evidence="1 2">
    <name type="scientific">Acaulospora morrowiae</name>
    <dbReference type="NCBI Taxonomy" id="94023"/>
    <lineage>
        <taxon>Eukaryota</taxon>
        <taxon>Fungi</taxon>
        <taxon>Fungi incertae sedis</taxon>
        <taxon>Mucoromycota</taxon>
        <taxon>Glomeromycotina</taxon>
        <taxon>Glomeromycetes</taxon>
        <taxon>Diversisporales</taxon>
        <taxon>Acaulosporaceae</taxon>
        <taxon>Acaulospora</taxon>
    </lineage>
</organism>
<accession>A0A9N8V9Z3</accession>
<evidence type="ECO:0000313" key="2">
    <source>
        <dbReference type="Proteomes" id="UP000789342"/>
    </source>
</evidence>
<keyword evidence="2" id="KW-1185">Reference proteome</keyword>
<proteinExistence type="predicted"/>
<dbReference type="OrthoDB" id="10511411at2759"/>
<comment type="caution">
    <text evidence="1">The sequence shown here is derived from an EMBL/GenBank/DDBJ whole genome shotgun (WGS) entry which is preliminary data.</text>
</comment>
<gene>
    <name evidence="1" type="ORF">AMORRO_LOCUS472</name>
</gene>
<evidence type="ECO:0000313" key="1">
    <source>
        <dbReference type="EMBL" id="CAG8443716.1"/>
    </source>
</evidence>
<name>A0A9N8V9Z3_9GLOM</name>
<protein>
    <submittedName>
        <fullName evidence="1">6436_t:CDS:1</fullName>
    </submittedName>
</protein>
<reference evidence="1" key="1">
    <citation type="submission" date="2021-06" db="EMBL/GenBank/DDBJ databases">
        <authorList>
            <person name="Kallberg Y."/>
            <person name="Tangrot J."/>
            <person name="Rosling A."/>
        </authorList>
    </citation>
    <scope>NUCLEOTIDE SEQUENCE</scope>
    <source>
        <strain evidence="1">CL551</strain>
    </source>
</reference>
<sequence length="220" mass="25552">MPPVKPNRHNTHNDSFTHHISRQIFTRRSDFPQHFTTISEARNAEAICKFDWITEFKIKELIDYSDGLLEISILPSFFFETYNLAFPQNNSKDSLGDVLKSTYPETFETMKFEDREYIFSILSLTVNNTTSQSGSNLNINNINTLLYDCNYRSRYYSSHRYCDEIDSDVTSMDLDSDENGSWTEEVECSGFSGKVVSSEKKNNGLHETHRWFILLVNGFV</sequence>
<dbReference type="Proteomes" id="UP000789342">
    <property type="component" value="Unassembled WGS sequence"/>
</dbReference>